<dbReference type="PROSITE" id="PS00710">
    <property type="entry name" value="PGM_PMM"/>
    <property type="match status" value="1"/>
</dbReference>
<feature type="binding site" evidence="6">
    <location>
        <position position="244"/>
    </location>
    <ligand>
        <name>Mg(2+)</name>
        <dbReference type="ChEBI" id="CHEBI:18420"/>
    </ligand>
</feature>
<evidence type="ECO:0000256" key="3">
    <source>
        <dbReference type="ARBA" id="ARBA00022723"/>
    </source>
</evidence>
<evidence type="ECO:0000256" key="5">
    <source>
        <dbReference type="ARBA" id="ARBA00023235"/>
    </source>
</evidence>
<evidence type="ECO:0000259" key="11">
    <source>
        <dbReference type="Pfam" id="PF02879"/>
    </source>
</evidence>
<evidence type="ECO:0000256" key="4">
    <source>
        <dbReference type="ARBA" id="ARBA00022842"/>
    </source>
</evidence>
<comment type="similarity">
    <text evidence="1 6 7">Belongs to the phosphohexose mutase family.</text>
</comment>
<dbReference type="KEGG" id="cis:CINS_1500"/>
<dbReference type="PANTHER" id="PTHR42946:SF1">
    <property type="entry name" value="PHOSPHOGLUCOMUTASE (ALPHA-D-GLUCOSE-1,6-BISPHOSPHATE-DEPENDENT)"/>
    <property type="match status" value="1"/>
</dbReference>
<dbReference type="FunFam" id="3.40.120.10:FF:000001">
    <property type="entry name" value="Phosphoglucosamine mutase"/>
    <property type="match status" value="1"/>
</dbReference>
<evidence type="ECO:0000259" key="9">
    <source>
        <dbReference type="Pfam" id="PF00408"/>
    </source>
</evidence>
<proteinExistence type="inferred from homology"/>
<dbReference type="PANTHER" id="PTHR42946">
    <property type="entry name" value="PHOSPHOHEXOSE MUTASE"/>
    <property type="match status" value="1"/>
</dbReference>
<dbReference type="InterPro" id="IPR005843">
    <property type="entry name" value="A-D-PHexomutase_C"/>
</dbReference>
<name>A0A0A8H6B6_9BACT</name>
<dbReference type="HAMAP" id="MF_01554_B">
    <property type="entry name" value="GlmM_B"/>
    <property type="match status" value="1"/>
</dbReference>
<evidence type="ECO:0000313" key="13">
    <source>
        <dbReference type="EMBL" id="AJC88439.1"/>
    </source>
</evidence>
<comment type="cofactor">
    <cofactor evidence="6">
        <name>Mg(2+)</name>
        <dbReference type="ChEBI" id="CHEBI:18420"/>
    </cofactor>
    <text evidence="6">Binds 1 Mg(2+) ion per subunit.</text>
</comment>
<feature type="domain" description="Alpha-D-phosphohexomutase alpha/beta/alpha" evidence="12">
    <location>
        <begin position="260"/>
        <end position="369"/>
    </location>
</feature>
<dbReference type="InterPro" id="IPR006352">
    <property type="entry name" value="GlmM_bact"/>
</dbReference>
<evidence type="ECO:0000256" key="6">
    <source>
        <dbReference type="HAMAP-Rule" id="MF_01554"/>
    </source>
</evidence>
<keyword evidence="2 6" id="KW-0597">Phosphoprotein</keyword>
<keyword evidence="5 6" id="KW-0413">Isomerase</keyword>
<dbReference type="SUPFAM" id="SSF55957">
    <property type="entry name" value="Phosphoglucomutase, C-terminal domain"/>
    <property type="match status" value="1"/>
</dbReference>
<feature type="active site" description="Phosphoserine intermediate" evidence="6">
    <location>
        <position position="99"/>
    </location>
</feature>
<dbReference type="GO" id="GO:0000287">
    <property type="term" value="F:magnesium ion binding"/>
    <property type="evidence" value="ECO:0007669"/>
    <property type="project" value="UniProtKB-UniRule"/>
</dbReference>
<dbReference type="InterPro" id="IPR005844">
    <property type="entry name" value="A-D-PHexomutase_a/b/a-I"/>
</dbReference>
<dbReference type="PRINTS" id="PR00509">
    <property type="entry name" value="PGMPMM"/>
</dbReference>
<evidence type="ECO:0000256" key="7">
    <source>
        <dbReference type="RuleBase" id="RU004326"/>
    </source>
</evidence>
<sequence>MKLFGTDGVRGKAGELLDSFLAMRLAMAAGIYFKDKAITNNILVGKDTRRSGYMIENAIVSGLTSIGYNVIEIGPMPTPAIAFLTEDMRCDAGIMISASHNPYYDNGIKFFDAHGNKLDEQAEAQIEEIYFNDKLIEEAKITKSQIGQAKRIDDVIGRYIVSIKNSFPKNLTLKSLRIVLDVAHGAAYKVAPTVFKELGADVIVINDSPNGLNINENCGALHPLNLALEVKKFRADVGFAFDGDADRLVVVDEKGSVAHGDSLLGVLALFLKKQGKLRSSVISTIMSNGALKEFLNKHKIKHETCNVGDKYVLEKLKECEGNFGGEQSGHIIFSDYAKTGDGLVAALQFSALMLSEEKNASEILNQVKPYPQLLHNLKISQKKDLSQIEGLQVLKQNLEKQGISSLFRYSGTENLIRLLLEGKDVKLLEKQMKEVEKFFMKALNA</sequence>
<dbReference type="EMBL" id="CP007770">
    <property type="protein sequence ID" value="AJC88439.1"/>
    <property type="molecule type" value="Genomic_DNA"/>
</dbReference>
<comment type="catalytic activity">
    <reaction evidence="6 8">
        <text>alpha-D-glucosamine 1-phosphate = D-glucosamine 6-phosphate</text>
        <dbReference type="Rhea" id="RHEA:23424"/>
        <dbReference type="ChEBI" id="CHEBI:58516"/>
        <dbReference type="ChEBI" id="CHEBI:58725"/>
        <dbReference type="EC" id="5.4.2.10"/>
    </reaction>
</comment>
<dbReference type="FunFam" id="3.40.120.10:FF:000003">
    <property type="entry name" value="Phosphoglucosamine mutase"/>
    <property type="match status" value="1"/>
</dbReference>
<dbReference type="InterPro" id="IPR016066">
    <property type="entry name" value="A-D-PHexomutase_CS"/>
</dbReference>
<protein>
    <recommendedName>
        <fullName evidence="6 8">Phosphoglucosamine mutase</fullName>
        <ecNumber evidence="6 8">5.4.2.10</ecNumber>
    </recommendedName>
</protein>
<keyword evidence="3 6" id="KW-0479">Metal-binding</keyword>
<dbReference type="CDD" id="cd05802">
    <property type="entry name" value="GlmM"/>
    <property type="match status" value="1"/>
</dbReference>
<dbReference type="RefSeq" id="WP_039651213.1">
    <property type="nucleotide sequence ID" value="NZ_CP007770.1"/>
</dbReference>
<dbReference type="Pfam" id="PF02878">
    <property type="entry name" value="PGM_PMM_I"/>
    <property type="match status" value="1"/>
</dbReference>
<organism evidence="13 14">
    <name type="scientific">Campylobacter insulaenigrae NCTC 12927</name>
    <dbReference type="NCBI Taxonomy" id="1031564"/>
    <lineage>
        <taxon>Bacteria</taxon>
        <taxon>Pseudomonadati</taxon>
        <taxon>Campylobacterota</taxon>
        <taxon>Epsilonproteobacteria</taxon>
        <taxon>Campylobacterales</taxon>
        <taxon>Campylobacteraceae</taxon>
        <taxon>Campylobacter</taxon>
    </lineage>
</organism>
<dbReference type="Gene3D" id="3.40.120.10">
    <property type="entry name" value="Alpha-D-Glucose-1,6-Bisphosphate, subunit A, domain 3"/>
    <property type="match status" value="3"/>
</dbReference>
<dbReference type="Pfam" id="PF02880">
    <property type="entry name" value="PGM_PMM_III"/>
    <property type="match status" value="1"/>
</dbReference>
<reference evidence="13 14" key="1">
    <citation type="journal article" date="2014" name="Genome Biol. Evol.">
        <title>Comparative Genomics of the Campylobacter lari Group.</title>
        <authorList>
            <person name="Miller W.G."/>
            <person name="Yee E."/>
            <person name="Chapman M.H."/>
            <person name="Smith T.P."/>
            <person name="Bono J.L."/>
            <person name="Huynh S."/>
            <person name="Parker C.T."/>
            <person name="Vandamme P."/>
            <person name="Luong K."/>
            <person name="Korlach J."/>
        </authorList>
    </citation>
    <scope>NUCLEOTIDE SEQUENCE [LARGE SCALE GENOMIC DNA]</scope>
    <source>
        <strain evidence="13 14">NCTC 12927</strain>
    </source>
</reference>
<comment type="PTM">
    <text evidence="6">Activated by phosphorylation.</text>
</comment>
<dbReference type="HOGENOM" id="CLU_016950_7_0_7"/>
<evidence type="ECO:0000256" key="2">
    <source>
        <dbReference type="ARBA" id="ARBA00022553"/>
    </source>
</evidence>
<dbReference type="EC" id="5.4.2.10" evidence="6 8"/>
<dbReference type="InterPro" id="IPR036900">
    <property type="entry name" value="A-D-PHexomutase_C_sf"/>
</dbReference>
<dbReference type="Gene3D" id="3.30.310.50">
    <property type="entry name" value="Alpha-D-phosphohexomutase, C-terminal domain"/>
    <property type="match status" value="1"/>
</dbReference>
<dbReference type="GO" id="GO:0005829">
    <property type="term" value="C:cytosol"/>
    <property type="evidence" value="ECO:0007669"/>
    <property type="project" value="TreeGrafter"/>
</dbReference>
<feature type="modified residue" description="Phosphoserine" evidence="6">
    <location>
        <position position="99"/>
    </location>
</feature>
<evidence type="ECO:0000256" key="8">
    <source>
        <dbReference type="RuleBase" id="RU004327"/>
    </source>
</evidence>
<dbReference type="AlphaFoldDB" id="A0A0A8H6B6"/>
<feature type="binding site" description="via phosphate group" evidence="6">
    <location>
        <position position="99"/>
    </location>
    <ligand>
        <name>Mg(2+)</name>
        <dbReference type="ChEBI" id="CHEBI:18420"/>
    </ligand>
</feature>
<dbReference type="NCBIfam" id="TIGR01455">
    <property type="entry name" value="glmM"/>
    <property type="match status" value="1"/>
</dbReference>
<feature type="binding site" evidence="6">
    <location>
        <position position="246"/>
    </location>
    <ligand>
        <name>Mg(2+)</name>
        <dbReference type="ChEBI" id="CHEBI:18420"/>
    </ligand>
</feature>
<dbReference type="Pfam" id="PF02879">
    <property type="entry name" value="PGM_PMM_II"/>
    <property type="match status" value="1"/>
</dbReference>
<dbReference type="GO" id="GO:0004615">
    <property type="term" value="F:phosphomannomutase activity"/>
    <property type="evidence" value="ECO:0007669"/>
    <property type="project" value="TreeGrafter"/>
</dbReference>
<evidence type="ECO:0000313" key="14">
    <source>
        <dbReference type="Proteomes" id="UP000031163"/>
    </source>
</evidence>
<dbReference type="GO" id="GO:0006048">
    <property type="term" value="P:UDP-N-acetylglucosamine biosynthetic process"/>
    <property type="evidence" value="ECO:0007669"/>
    <property type="project" value="TreeGrafter"/>
</dbReference>
<evidence type="ECO:0000259" key="12">
    <source>
        <dbReference type="Pfam" id="PF02880"/>
    </source>
</evidence>
<feature type="domain" description="Alpha-D-phosphohexomutase alpha/beta/alpha" evidence="10">
    <location>
        <begin position="2"/>
        <end position="134"/>
    </location>
</feature>
<accession>A0A0A8H6B6</accession>
<feature type="domain" description="Alpha-D-phosphohexomutase C-terminal" evidence="9">
    <location>
        <begin position="376"/>
        <end position="436"/>
    </location>
</feature>
<dbReference type="Pfam" id="PF00408">
    <property type="entry name" value="PGM_PMM_IV"/>
    <property type="match status" value="1"/>
</dbReference>
<feature type="domain" description="Alpha-D-phosphohexomutase alpha/beta/alpha" evidence="11">
    <location>
        <begin position="158"/>
        <end position="255"/>
    </location>
</feature>
<dbReference type="STRING" id="1031564.CINS_1500"/>
<dbReference type="GO" id="GO:0005975">
    <property type="term" value="P:carbohydrate metabolic process"/>
    <property type="evidence" value="ECO:0007669"/>
    <property type="project" value="InterPro"/>
</dbReference>
<dbReference type="InterPro" id="IPR016055">
    <property type="entry name" value="A-D-PHexomutase_a/b/a-I/II/III"/>
</dbReference>
<evidence type="ECO:0000256" key="1">
    <source>
        <dbReference type="ARBA" id="ARBA00010231"/>
    </source>
</evidence>
<dbReference type="InterPro" id="IPR005845">
    <property type="entry name" value="A-D-PHexomutase_a/b/a-II"/>
</dbReference>
<dbReference type="InterPro" id="IPR005841">
    <property type="entry name" value="Alpha-D-phosphohexomutase_SF"/>
</dbReference>
<dbReference type="GO" id="GO:0008966">
    <property type="term" value="F:phosphoglucosamine mutase activity"/>
    <property type="evidence" value="ECO:0007669"/>
    <property type="project" value="UniProtKB-UniRule"/>
</dbReference>
<keyword evidence="4 6" id="KW-0460">Magnesium</keyword>
<dbReference type="GeneID" id="74432278"/>
<dbReference type="InterPro" id="IPR005846">
    <property type="entry name" value="A-D-PHexomutase_a/b/a-III"/>
</dbReference>
<gene>
    <name evidence="6 13" type="primary">glmM</name>
    <name evidence="13" type="ORF">CINS_1500</name>
</gene>
<dbReference type="InterPro" id="IPR050060">
    <property type="entry name" value="Phosphoglucosamine_mutase"/>
</dbReference>
<comment type="function">
    <text evidence="6 8">Catalyzes the conversion of glucosamine-6-phosphate to glucosamine-1-phosphate.</text>
</comment>
<dbReference type="GO" id="GO:0009252">
    <property type="term" value="P:peptidoglycan biosynthetic process"/>
    <property type="evidence" value="ECO:0007669"/>
    <property type="project" value="TreeGrafter"/>
</dbReference>
<dbReference type="SUPFAM" id="SSF53738">
    <property type="entry name" value="Phosphoglucomutase, first 3 domains"/>
    <property type="match status" value="3"/>
</dbReference>
<dbReference type="Proteomes" id="UP000031163">
    <property type="component" value="Chromosome"/>
</dbReference>
<feature type="binding site" evidence="6">
    <location>
        <position position="242"/>
    </location>
    <ligand>
        <name>Mg(2+)</name>
        <dbReference type="ChEBI" id="CHEBI:18420"/>
    </ligand>
</feature>
<evidence type="ECO:0000259" key="10">
    <source>
        <dbReference type="Pfam" id="PF02878"/>
    </source>
</evidence>